<dbReference type="SUPFAM" id="SSF46565">
    <property type="entry name" value="Chaperone J-domain"/>
    <property type="match status" value="1"/>
</dbReference>
<dbReference type="Proteomes" id="UP001152797">
    <property type="component" value="Unassembled WGS sequence"/>
</dbReference>
<dbReference type="InterPro" id="IPR036869">
    <property type="entry name" value="J_dom_sf"/>
</dbReference>
<reference evidence="4" key="1">
    <citation type="submission" date="2022-10" db="EMBL/GenBank/DDBJ databases">
        <authorList>
            <person name="Chen Y."/>
            <person name="Dougan E. K."/>
            <person name="Chan C."/>
            <person name="Rhodes N."/>
            <person name="Thang M."/>
        </authorList>
    </citation>
    <scope>NUCLEOTIDE SEQUENCE</scope>
</reference>
<evidence type="ECO:0000313" key="4">
    <source>
        <dbReference type="EMBL" id="CAI3975544.1"/>
    </source>
</evidence>
<feature type="signal peptide" evidence="3">
    <location>
        <begin position="1"/>
        <end position="17"/>
    </location>
</feature>
<feature type="region of interest" description="Disordered" evidence="1">
    <location>
        <begin position="487"/>
        <end position="586"/>
    </location>
</feature>
<keyword evidence="2" id="KW-0472">Membrane</keyword>
<feature type="region of interest" description="Disordered" evidence="1">
    <location>
        <begin position="439"/>
        <end position="459"/>
    </location>
</feature>
<dbReference type="EMBL" id="CAMXCT030000211">
    <property type="protein sequence ID" value="CAL4762856.1"/>
    <property type="molecule type" value="Genomic_DNA"/>
</dbReference>
<feature type="chain" id="PRO_5043271969" evidence="3">
    <location>
        <begin position="18"/>
        <end position="644"/>
    </location>
</feature>
<sequence length="644" mass="67688">MMRHGWLLPWLFGVANSQAPSRFLQGTVTSTLTTATTTSDPCILAQDECACAAGKVCGWSAFANGGGICQNRGRPTEIDCFLCNTQEKCATTNCPQLTDACDCAAAAGCAWDMGFGMCLVASVQTDCRACPTQAGCNLDPPVLLPNGFNPLNGGSYSGGADLQVVLQFNRPVSWCPGTVEDDDAIFWCSGSVNDQVIPRSKMSFLSTRLTIDMAWYLSFVALESSRTCGVAIGVGRLCDQDDFAFMGLIKGEYSFQLLDTVGPTLDFNVISGEIDLPLDGALELYWSEPIRLNSPTQSAQLIRLEVDDFGITRQMDNFAIPLQAPNVEIVSSYRLRIHLEGLLSPSKLYTVSLPSGAVTDSAGNPGSALPSGRIYIRTGAAVGGSTSVSTSSNAVGVVIVIVCVAVFCILAAGIGLVRLWRLHADAAVNFLNLNKQKGRTKAKSGQHLSPPTVETEKSVPSFGAVNAAAKAAEESAYRAAAAAAERLRTSEDEASGTKPATSAGAGGTWAQRPGSKGPGAGSAGAGNAGNAGNTKPSPKVHPERDGFNAGRARRSNPNAEGAGAGGKADGAKATSAPPPDSNLPPEVKAVEKKLHDLMDAPIATRRKLFKELLVEFHPDKNSSSHAKEVFQYVNNARSWFLVES</sequence>
<dbReference type="OrthoDB" id="428386at2759"/>
<accession>A0A9P1FFX8</accession>
<evidence type="ECO:0000256" key="3">
    <source>
        <dbReference type="SAM" id="SignalP"/>
    </source>
</evidence>
<reference evidence="5" key="2">
    <citation type="submission" date="2024-04" db="EMBL/GenBank/DDBJ databases">
        <authorList>
            <person name="Chen Y."/>
            <person name="Shah S."/>
            <person name="Dougan E. K."/>
            <person name="Thang M."/>
            <person name="Chan C."/>
        </authorList>
    </citation>
    <scope>NUCLEOTIDE SEQUENCE [LARGE SCALE GENOMIC DNA]</scope>
</reference>
<feature type="transmembrane region" description="Helical" evidence="2">
    <location>
        <begin position="394"/>
        <end position="417"/>
    </location>
</feature>
<keyword evidence="2" id="KW-0812">Transmembrane</keyword>
<proteinExistence type="predicted"/>
<comment type="caution">
    <text evidence="4">The sequence shown here is derived from an EMBL/GenBank/DDBJ whole genome shotgun (WGS) entry which is preliminary data.</text>
</comment>
<dbReference type="Gene3D" id="1.10.287.110">
    <property type="entry name" value="DnaJ domain"/>
    <property type="match status" value="1"/>
</dbReference>
<dbReference type="CDD" id="cd06257">
    <property type="entry name" value="DnaJ"/>
    <property type="match status" value="1"/>
</dbReference>
<dbReference type="EMBL" id="CAMXCT010000211">
    <property type="protein sequence ID" value="CAI3975544.1"/>
    <property type="molecule type" value="Genomic_DNA"/>
</dbReference>
<evidence type="ECO:0000256" key="1">
    <source>
        <dbReference type="SAM" id="MobiDB-lite"/>
    </source>
</evidence>
<organism evidence="4">
    <name type="scientific">Cladocopium goreaui</name>
    <dbReference type="NCBI Taxonomy" id="2562237"/>
    <lineage>
        <taxon>Eukaryota</taxon>
        <taxon>Sar</taxon>
        <taxon>Alveolata</taxon>
        <taxon>Dinophyceae</taxon>
        <taxon>Suessiales</taxon>
        <taxon>Symbiodiniaceae</taxon>
        <taxon>Cladocopium</taxon>
    </lineage>
</organism>
<dbReference type="EMBL" id="CAMXCT020000211">
    <property type="protein sequence ID" value="CAL1128919.1"/>
    <property type="molecule type" value="Genomic_DNA"/>
</dbReference>
<keyword evidence="7" id="KW-1185">Reference proteome</keyword>
<dbReference type="AlphaFoldDB" id="A0A9P1FFX8"/>
<name>A0A9P1FFX8_9DINO</name>
<dbReference type="InterPro" id="IPR001623">
    <property type="entry name" value="DnaJ_domain"/>
</dbReference>
<evidence type="ECO:0000313" key="5">
    <source>
        <dbReference type="EMBL" id="CAL1128919.1"/>
    </source>
</evidence>
<evidence type="ECO:0000313" key="7">
    <source>
        <dbReference type="Proteomes" id="UP001152797"/>
    </source>
</evidence>
<evidence type="ECO:0000313" key="6">
    <source>
        <dbReference type="EMBL" id="CAL4762856.1"/>
    </source>
</evidence>
<keyword evidence="3" id="KW-0732">Signal</keyword>
<evidence type="ECO:0000256" key="2">
    <source>
        <dbReference type="SAM" id="Phobius"/>
    </source>
</evidence>
<keyword evidence="2" id="KW-1133">Transmembrane helix</keyword>
<protein>
    <submittedName>
        <fullName evidence="6">SbsA Ig-like domain-containing protein</fullName>
    </submittedName>
</protein>
<feature type="compositionally biased region" description="Gly residues" evidence="1">
    <location>
        <begin position="516"/>
        <end position="529"/>
    </location>
</feature>
<gene>
    <name evidence="4" type="ORF">C1SCF055_LOCUS3847</name>
</gene>